<comment type="caution">
    <text evidence="1">The sequence shown here is derived from an EMBL/GenBank/DDBJ whole genome shotgun (WGS) entry which is preliminary data.</text>
</comment>
<gene>
    <name evidence="1" type="ORF">FC83_GL000932</name>
</gene>
<dbReference type="AlphaFoldDB" id="X0PUQ9"/>
<dbReference type="EMBL" id="AZGA01000012">
    <property type="protein sequence ID" value="KRM35628.1"/>
    <property type="molecule type" value="Genomic_DNA"/>
</dbReference>
<evidence type="ECO:0000313" key="2">
    <source>
        <dbReference type="Proteomes" id="UP000051236"/>
    </source>
</evidence>
<dbReference type="Proteomes" id="UP000051236">
    <property type="component" value="Unassembled WGS sequence"/>
</dbReference>
<organism evidence="1 2">
    <name type="scientific">Agrilactobacillus composti DSM 18527 = JCM 14202</name>
    <dbReference type="NCBI Taxonomy" id="1423734"/>
    <lineage>
        <taxon>Bacteria</taxon>
        <taxon>Bacillati</taxon>
        <taxon>Bacillota</taxon>
        <taxon>Bacilli</taxon>
        <taxon>Lactobacillales</taxon>
        <taxon>Lactobacillaceae</taxon>
        <taxon>Agrilactobacillus</taxon>
    </lineage>
</organism>
<sequence length="68" mass="7786">MDKDILSLQTDSIIYEELAFFSKVLLLFNGTDSLTKDEIEDAVDFYKHKAEVLLKETPDKNTDDSAEK</sequence>
<name>X0PUQ9_9LACO</name>
<dbReference type="STRING" id="1423734.FC83_GL000932"/>
<reference evidence="1 2" key="1">
    <citation type="journal article" date="2015" name="Genome Announc.">
        <title>Expanding the biotechnology potential of lactobacilli through comparative genomics of 213 strains and associated genera.</title>
        <authorList>
            <person name="Sun Z."/>
            <person name="Harris H.M."/>
            <person name="McCann A."/>
            <person name="Guo C."/>
            <person name="Argimon S."/>
            <person name="Zhang W."/>
            <person name="Yang X."/>
            <person name="Jeffery I.B."/>
            <person name="Cooney J.C."/>
            <person name="Kagawa T.F."/>
            <person name="Liu W."/>
            <person name="Song Y."/>
            <person name="Salvetti E."/>
            <person name="Wrobel A."/>
            <person name="Rasinkangas P."/>
            <person name="Parkhill J."/>
            <person name="Rea M.C."/>
            <person name="O'Sullivan O."/>
            <person name="Ritari J."/>
            <person name="Douillard F.P."/>
            <person name="Paul Ross R."/>
            <person name="Yang R."/>
            <person name="Briner A.E."/>
            <person name="Felis G.E."/>
            <person name="de Vos W.M."/>
            <person name="Barrangou R."/>
            <person name="Klaenhammer T.R."/>
            <person name="Caufield P.W."/>
            <person name="Cui Y."/>
            <person name="Zhang H."/>
            <person name="O'Toole P.W."/>
        </authorList>
    </citation>
    <scope>NUCLEOTIDE SEQUENCE [LARGE SCALE GENOMIC DNA]</scope>
    <source>
        <strain evidence="1 2">DSM 18527</strain>
    </source>
</reference>
<keyword evidence="2" id="KW-1185">Reference proteome</keyword>
<evidence type="ECO:0000313" key="1">
    <source>
        <dbReference type="EMBL" id="KRM35628.1"/>
    </source>
</evidence>
<accession>X0PUQ9</accession>
<proteinExistence type="predicted"/>
<protein>
    <submittedName>
        <fullName evidence="1">Uncharacterized protein</fullName>
    </submittedName>
</protein>